<feature type="transmembrane region" description="Helical" evidence="1">
    <location>
        <begin position="114"/>
        <end position="133"/>
    </location>
</feature>
<name>A0ABD2PDJ1_9CUCU</name>
<dbReference type="InterPro" id="IPR002656">
    <property type="entry name" value="Acyl_transf_3_dom"/>
</dbReference>
<evidence type="ECO:0000259" key="2">
    <source>
        <dbReference type="Pfam" id="PF01757"/>
    </source>
</evidence>
<comment type="caution">
    <text evidence="3">The sequence shown here is derived from an EMBL/GenBank/DDBJ whole genome shotgun (WGS) entry which is preliminary data.</text>
</comment>
<keyword evidence="1" id="KW-1133">Transmembrane helix</keyword>
<evidence type="ECO:0000256" key="1">
    <source>
        <dbReference type="SAM" id="Phobius"/>
    </source>
</evidence>
<accession>A0ABD2PDJ1</accession>
<keyword evidence="4" id="KW-1185">Reference proteome</keyword>
<feature type="transmembrane region" description="Helical" evidence="1">
    <location>
        <begin position="418"/>
        <end position="434"/>
    </location>
</feature>
<feature type="transmembrane region" description="Helical" evidence="1">
    <location>
        <begin position="189"/>
        <end position="207"/>
    </location>
</feature>
<dbReference type="PANTHER" id="PTHR11161:SF0">
    <property type="entry name" value="O-ACYLTRANSFERASE LIKE PROTEIN"/>
    <property type="match status" value="1"/>
</dbReference>
<feature type="transmembrane region" description="Helical" evidence="1">
    <location>
        <begin position="446"/>
        <end position="468"/>
    </location>
</feature>
<dbReference type="EMBL" id="JABFTP020000185">
    <property type="protein sequence ID" value="KAL3288864.1"/>
    <property type="molecule type" value="Genomic_DNA"/>
</dbReference>
<feature type="transmembrane region" description="Helical" evidence="1">
    <location>
        <begin position="59"/>
        <end position="76"/>
    </location>
</feature>
<feature type="transmembrane region" description="Helical" evidence="1">
    <location>
        <begin position="272"/>
        <end position="291"/>
    </location>
</feature>
<organism evidence="3 4">
    <name type="scientific">Cryptolaemus montrouzieri</name>
    <dbReference type="NCBI Taxonomy" id="559131"/>
    <lineage>
        <taxon>Eukaryota</taxon>
        <taxon>Metazoa</taxon>
        <taxon>Ecdysozoa</taxon>
        <taxon>Arthropoda</taxon>
        <taxon>Hexapoda</taxon>
        <taxon>Insecta</taxon>
        <taxon>Pterygota</taxon>
        <taxon>Neoptera</taxon>
        <taxon>Endopterygota</taxon>
        <taxon>Coleoptera</taxon>
        <taxon>Polyphaga</taxon>
        <taxon>Cucujiformia</taxon>
        <taxon>Coccinelloidea</taxon>
        <taxon>Coccinellidae</taxon>
        <taxon>Scymninae</taxon>
        <taxon>Scymnini</taxon>
        <taxon>Cryptolaemus</taxon>
    </lineage>
</organism>
<dbReference type="PANTHER" id="PTHR11161">
    <property type="entry name" value="O-ACYLTRANSFERASE"/>
    <property type="match status" value="1"/>
</dbReference>
<dbReference type="Proteomes" id="UP001516400">
    <property type="component" value="Unassembled WGS sequence"/>
</dbReference>
<protein>
    <recommendedName>
        <fullName evidence="2">Acyltransferase 3 domain-containing protein</fullName>
    </recommendedName>
</protein>
<feature type="transmembrane region" description="Helical" evidence="1">
    <location>
        <begin position="336"/>
        <end position="355"/>
    </location>
</feature>
<dbReference type="InterPro" id="IPR052728">
    <property type="entry name" value="O2_lipid_transport_reg"/>
</dbReference>
<dbReference type="AlphaFoldDB" id="A0ABD2PDJ1"/>
<feature type="transmembrane region" description="Helical" evidence="1">
    <location>
        <begin position="552"/>
        <end position="576"/>
    </location>
</feature>
<dbReference type="Pfam" id="PF01757">
    <property type="entry name" value="Acyl_transf_3"/>
    <property type="match status" value="1"/>
</dbReference>
<evidence type="ECO:0000313" key="4">
    <source>
        <dbReference type="Proteomes" id="UP001516400"/>
    </source>
</evidence>
<keyword evidence="1" id="KW-0812">Transmembrane</keyword>
<gene>
    <name evidence="3" type="ORF">HHI36_003311</name>
</gene>
<keyword evidence="1" id="KW-0472">Membrane</keyword>
<evidence type="ECO:0000313" key="3">
    <source>
        <dbReference type="EMBL" id="KAL3288864.1"/>
    </source>
</evidence>
<proteinExistence type="predicted"/>
<feature type="transmembrane region" description="Helical" evidence="1">
    <location>
        <begin position="520"/>
        <end position="540"/>
    </location>
</feature>
<feature type="transmembrane region" description="Helical" evidence="1">
    <location>
        <begin position="480"/>
        <end position="499"/>
    </location>
</feature>
<feature type="transmembrane region" description="Helical" evidence="1">
    <location>
        <begin position="364"/>
        <end position="384"/>
    </location>
</feature>
<feature type="transmembrane region" description="Helical" evidence="1">
    <location>
        <begin position="227"/>
        <end position="251"/>
    </location>
</feature>
<reference evidence="3 4" key="1">
    <citation type="journal article" date="2021" name="BMC Biol.">
        <title>Horizontally acquired antibacterial genes associated with adaptive radiation of ladybird beetles.</title>
        <authorList>
            <person name="Li H.S."/>
            <person name="Tang X.F."/>
            <person name="Huang Y.H."/>
            <person name="Xu Z.Y."/>
            <person name="Chen M.L."/>
            <person name="Du X.Y."/>
            <person name="Qiu B.Y."/>
            <person name="Chen P.T."/>
            <person name="Zhang W."/>
            <person name="Slipinski A."/>
            <person name="Escalona H.E."/>
            <person name="Waterhouse R.M."/>
            <person name="Zwick A."/>
            <person name="Pang H."/>
        </authorList>
    </citation>
    <scope>NUCLEOTIDE SEQUENCE [LARGE SCALE GENOMIC DNA]</scope>
    <source>
        <strain evidence="3">SYSU2018</strain>
    </source>
</reference>
<feature type="domain" description="Acyltransferase 3" evidence="2">
    <location>
        <begin position="183"/>
        <end position="577"/>
    </location>
</feature>
<sequence length="608" mass="70777">MLEEDKQEMDSAYGRLPPVFQMDDFDRCMLLGVEALYCTIEFQLRPVDPENITDEWKQIMVNLLLWEYFLILIYLSELIPEDHDKLHRKLRTPGHIKHIICQTNEVLPFDIYDTTVIIFLLAYTSFIIFASFYEGLARYKDKRDYQQVTGTLFGKIISCFSIPNNYYRLRTVNHSTETENLKCIQGIRFFNMSLVIMTHSIMGKHIAPINNTRMAETFTEHFGNIFLTAGYVAVQTFFLISAWLLTYHAFLAFEGGKKLNIKILFWIFINRYIRLTPLLLVILALHSTLIAHVTRGPFWDHIIGTEYRNCRKNAWTNLLYLNNYVHPQEMCALHTWYIAADTQIFILALLLLAAIKNYKDKIKWILGISLVIAVSIPGVLAYVYDYDSVVRPFPENMYKFFLNVEEWHALYTAGHSNIGAYIIGMIFGYLFYIYRNVDLFTGRIYGLLYFIFSYGMAIGIVAAAFPMYNSAYIHSKLISAVYWSFGKNIFALAIGIGIFGGTKKLGWFGTWICCWNPVQVLGRLTYSAYMIHMILMRVRYSVLRYPYHMNRYNYFIDAIGDVTSAYFFAFFLCLIFEMPISALQKLWLPQGKQSTEPEQAHSPSIISK</sequence>